<evidence type="ECO:0000256" key="1">
    <source>
        <dbReference type="SAM" id="SignalP"/>
    </source>
</evidence>
<dbReference type="InterPro" id="IPR019861">
    <property type="entry name" value="PorP/SprF_Bacteroidetes"/>
</dbReference>
<evidence type="ECO:0000313" key="2">
    <source>
        <dbReference type="EMBL" id="RCW37547.1"/>
    </source>
</evidence>
<sequence>MRPTKKYILRNIHLWLFLLITGLTSMASAQQEPQYTQYMFNTMSVNPAYTGTRDALSATFLTRHQWAGMDGAPRTYDFSVHTPLNNYNMGVGFSVVSDNYGPVKNLFFNVNYAYRVRLSQNTILSMGIKGSLYNYHVNLSGLDTDVADPAFDKDLEQKFSPGFGAGIYLYSDKFYAGISVPRLLETDLNGNQSTTGKIAELKRHYYFMTGIVLGNKDSFRFRPSLITRAVEGAPFSAEITGQFIFNQMIWAGVSYRTNKAVAMLAGVRVSPQLMVGYAFDFPVAQLKPFDSGTHEVVISYDFKGFMREKLVSPRYF</sequence>
<protein>
    <submittedName>
        <fullName evidence="2">Type IX secretion system PorP/SprF family membrane protein</fullName>
    </submittedName>
</protein>
<dbReference type="NCBIfam" id="TIGR03519">
    <property type="entry name" value="T9SS_PorP_fam"/>
    <property type="match status" value="1"/>
</dbReference>
<proteinExistence type="predicted"/>
<dbReference type="RefSeq" id="WP_106154000.1">
    <property type="nucleotide sequence ID" value="NZ_PVTS01000015.1"/>
</dbReference>
<organism evidence="2 3">
    <name type="scientific">Marinilabilia salmonicolor</name>
    <dbReference type="NCBI Taxonomy" id="989"/>
    <lineage>
        <taxon>Bacteria</taxon>
        <taxon>Pseudomonadati</taxon>
        <taxon>Bacteroidota</taxon>
        <taxon>Bacteroidia</taxon>
        <taxon>Marinilabiliales</taxon>
        <taxon>Marinilabiliaceae</taxon>
        <taxon>Marinilabilia</taxon>
    </lineage>
</organism>
<accession>A0A2T0XBR3</accession>
<name>A0A2T0XBR3_9BACT</name>
<keyword evidence="3" id="KW-1185">Reference proteome</keyword>
<gene>
    <name evidence="2" type="ORF">DFO77_10555</name>
</gene>
<reference evidence="2 3" key="1">
    <citation type="submission" date="2018-07" db="EMBL/GenBank/DDBJ databases">
        <title>Freshwater and sediment microbial communities from various areas in North America, analyzing microbe dynamics in response to fracking.</title>
        <authorList>
            <person name="Lamendella R."/>
        </authorList>
    </citation>
    <scope>NUCLEOTIDE SEQUENCE [LARGE SCALE GENOMIC DNA]</scope>
    <source>
        <strain evidence="2 3">160A</strain>
    </source>
</reference>
<dbReference type="EMBL" id="QPIZ01000005">
    <property type="protein sequence ID" value="RCW37547.1"/>
    <property type="molecule type" value="Genomic_DNA"/>
</dbReference>
<evidence type="ECO:0000313" key="3">
    <source>
        <dbReference type="Proteomes" id="UP000252733"/>
    </source>
</evidence>
<keyword evidence="1" id="KW-0732">Signal</keyword>
<dbReference type="AlphaFoldDB" id="A0A2T0XBR3"/>
<feature type="signal peptide" evidence="1">
    <location>
        <begin position="1"/>
        <end position="29"/>
    </location>
</feature>
<dbReference type="OrthoDB" id="1320396at2"/>
<dbReference type="STRING" id="1168289.GCA_000259075_03407"/>
<feature type="chain" id="PRO_5030056587" evidence="1">
    <location>
        <begin position="30"/>
        <end position="316"/>
    </location>
</feature>
<comment type="caution">
    <text evidence="2">The sequence shown here is derived from an EMBL/GenBank/DDBJ whole genome shotgun (WGS) entry which is preliminary data.</text>
</comment>
<dbReference type="Proteomes" id="UP000252733">
    <property type="component" value="Unassembled WGS sequence"/>
</dbReference>
<dbReference type="Pfam" id="PF11751">
    <property type="entry name" value="PorP_SprF"/>
    <property type="match status" value="1"/>
</dbReference>